<keyword evidence="4 8" id="KW-1133">Transmembrane helix</keyword>
<evidence type="ECO:0000256" key="8">
    <source>
        <dbReference type="SAM" id="Phobius"/>
    </source>
</evidence>
<gene>
    <name evidence="9" type="ORF">Fcan01_19060</name>
</gene>
<accession>A0A226DKT7</accession>
<sequence>MSNFVLDNSKQYKRCDNKSYTAPKRNTHFGQEEIFFIIPAVSQWLATMNFYDVQFQLVSCGENPSIIFFVDRNALTTSFIPIEPRLVGLTSKLFVLGLSNLHQLHIYVFCHTCGSHPLRWIDHNHSDLFKEWKLYNYNLHRMPVLIVWGYLYSRKTDTCHSLQNAGRYFPTLMVCLQRTLNQQYNFTSFDPTLDRPPLSLNKILHVNIWSSHFLSGNSSRKESFFIYHIKIFRTSLTAISLKPSSLVESFEKFLLPLDAPTWIGIIVSVLSIATVIAITKPKSITCRFANSLFWTYACLTGQYGGTSYILRMLSGPKLFIVTSIWFFFFTGAEFYQGALFSSLITTSPPELPASTNALVDSNLQIITTGTVYGDYGAQSTALDMIHDSLDKLITSTNLKTLLIQLRRRSIFISTHNSFMFGVELANSQTFYYDKRTRKLEDTFAVLDDTPRAQKIISGLRSKRTLRLKSFDDVPLFFVKPLTMERTWLFPIISLGIGRLWQCGLYSRWTILEDKLLLLSQLEGTVSGDMLRKTMFQLHSRILMTEAVSDEANPVTLKSLKTMYNLCGLLLIGSLALFLAEGFGPARRKFQGWLLRARTVWFVFILRRKRKRNRKLLKPQT</sequence>
<evidence type="ECO:0000256" key="1">
    <source>
        <dbReference type="ARBA" id="ARBA00004651"/>
    </source>
</evidence>
<feature type="transmembrane region" description="Helical" evidence="8">
    <location>
        <begin position="261"/>
        <end position="279"/>
    </location>
</feature>
<evidence type="ECO:0000256" key="6">
    <source>
        <dbReference type="ARBA" id="ARBA00023170"/>
    </source>
</evidence>
<evidence type="ECO:0000256" key="5">
    <source>
        <dbReference type="ARBA" id="ARBA00023136"/>
    </source>
</evidence>
<keyword evidence="3 8" id="KW-0812">Transmembrane</keyword>
<evidence type="ECO:0000256" key="2">
    <source>
        <dbReference type="ARBA" id="ARBA00022475"/>
    </source>
</evidence>
<reference evidence="9 10" key="1">
    <citation type="submission" date="2015-12" db="EMBL/GenBank/DDBJ databases">
        <title>The genome of Folsomia candida.</title>
        <authorList>
            <person name="Faddeeva A."/>
            <person name="Derks M.F."/>
            <person name="Anvar Y."/>
            <person name="Smit S."/>
            <person name="Van Straalen N."/>
            <person name="Roelofs D."/>
        </authorList>
    </citation>
    <scope>NUCLEOTIDE SEQUENCE [LARGE SCALE GENOMIC DNA]</scope>
    <source>
        <strain evidence="9 10">VU population</strain>
        <tissue evidence="9">Whole body</tissue>
    </source>
</reference>
<proteinExistence type="predicted"/>
<evidence type="ECO:0000256" key="4">
    <source>
        <dbReference type="ARBA" id="ARBA00022989"/>
    </source>
</evidence>
<dbReference type="GO" id="GO:0005886">
    <property type="term" value="C:plasma membrane"/>
    <property type="evidence" value="ECO:0007669"/>
    <property type="project" value="UniProtKB-SubCell"/>
</dbReference>
<dbReference type="EMBL" id="LNIX01000016">
    <property type="protein sequence ID" value="OXA46155.1"/>
    <property type="molecule type" value="Genomic_DNA"/>
</dbReference>
<keyword evidence="7" id="KW-0325">Glycoprotein</keyword>
<feature type="transmembrane region" description="Helical" evidence="8">
    <location>
        <begin position="291"/>
        <end position="310"/>
    </location>
</feature>
<comment type="subcellular location">
    <subcellularLocation>
        <location evidence="1">Cell membrane</location>
        <topology evidence="1">Multi-pass membrane protein</topology>
    </subcellularLocation>
</comment>
<keyword evidence="10" id="KW-1185">Reference proteome</keyword>
<organism evidence="9 10">
    <name type="scientific">Folsomia candida</name>
    <name type="common">Springtail</name>
    <dbReference type="NCBI Taxonomy" id="158441"/>
    <lineage>
        <taxon>Eukaryota</taxon>
        <taxon>Metazoa</taxon>
        <taxon>Ecdysozoa</taxon>
        <taxon>Arthropoda</taxon>
        <taxon>Hexapoda</taxon>
        <taxon>Collembola</taxon>
        <taxon>Entomobryomorpha</taxon>
        <taxon>Isotomoidea</taxon>
        <taxon>Isotomidae</taxon>
        <taxon>Proisotominae</taxon>
        <taxon>Folsomia</taxon>
    </lineage>
</organism>
<dbReference type="AlphaFoldDB" id="A0A226DKT7"/>
<dbReference type="PANTHER" id="PTHR42643:SF24">
    <property type="entry name" value="IONOTROPIC RECEPTOR 60A"/>
    <property type="match status" value="1"/>
</dbReference>
<keyword evidence="6" id="KW-0675">Receptor</keyword>
<feature type="transmembrane region" description="Helical" evidence="8">
    <location>
        <begin position="316"/>
        <end position="335"/>
    </location>
</feature>
<keyword evidence="5 8" id="KW-0472">Membrane</keyword>
<dbReference type="PANTHER" id="PTHR42643">
    <property type="entry name" value="IONOTROPIC RECEPTOR 20A-RELATED"/>
    <property type="match status" value="1"/>
</dbReference>
<evidence type="ECO:0008006" key="11">
    <source>
        <dbReference type="Google" id="ProtNLM"/>
    </source>
</evidence>
<feature type="transmembrane region" description="Helical" evidence="8">
    <location>
        <begin position="562"/>
        <end position="583"/>
    </location>
</feature>
<evidence type="ECO:0000313" key="9">
    <source>
        <dbReference type="EMBL" id="OXA46155.1"/>
    </source>
</evidence>
<evidence type="ECO:0000256" key="3">
    <source>
        <dbReference type="ARBA" id="ARBA00022692"/>
    </source>
</evidence>
<name>A0A226DKT7_FOLCA</name>
<protein>
    <recommendedName>
        <fullName evidence="11">Ionotropic glutamate receptor C-terminal domain-containing protein</fullName>
    </recommendedName>
</protein>
<dbReference type="Proteomes" id="UP000198287">
    <property type="component" value="Unassembled WGS sequence"/>
</dbReference>
<dbReference type="InterPro" id="IPR052192">
    <property type="entry name" value="Insect_Ionotropic_Sensory_Rcpt"/>
</dbReference>
<evidence type="ECO:0000313" key="10">
    <source>
        <dbReference type="Proteomes" id="UP000198287"/>
    </source>
</evidence>
<evidence type="ECO:0000256" key="7">
    <source>
        <dbReference type="ARBA" id="ARBA00023180"/>
    </source>
</evidence>
<comment type="caution">
    <text evidence="9">The sequence shown here is derived from an EMBL/GenBank/DDBJ whole genome shotgun (WGS) entry which is preliminary data.</text>
</comment>
<keyword evidence="2" id="KW-1003">Cell membrane</keyword>